<evidence type="ECO:0000256" key="6">
    <source>
        <dbReference type="SAM" id="MobiDB-lite"/>
    </source>
</evidence>
<keyword evidence="3" id="KW-0472">Membrane</keyword>
<keyword evidence="2 7" id="KW-0732">Signal</keyword>
<dbReference type="EMBL" id="JADKNH010000003">
    <property type="protein sequence ID" value="MBF4692785.1"/>
    <property type="molecule type" value="Genomic_DNA"/>
</dbReference>
<keyword evidence="9" id="KW-1185">Reference proteome</keyword>
<dbReference type="InterPro" id="IPR050490">
    <property type="entry name" value="Bact_solute-bd_prot1"/>
</dbReference>
<dbReference type="Gene3D" id="3.40.190.10">
    <property type="entry name" value="Periplasmic binding protein-like II"/>
    <property type="match status" value="2"/>
</dbReference>
<feature type="signal peptide" evidence="7">
    <location>
        <begin position="1"/>
        <end position="20"/>
    </location>
</feature>
<evidence type="ECO:0000313" key="8">
    <source>
        <dbReference type="EMBL" id="MBF4692785.1"/>
    </source>
</evidence>
<accession>A0ABR9ZQP9</accession>
<proteinExistence type="predicted"/>
<evidence type="ECO:0000256" key="3">
    <source>
        <dbReference type="ARBA" id="ARBA00023136"/>
    </source>
</evidence>
<keyword evidence="5" id="KW-0449">Lipoprotein</keyword>
<dbReference type="InterPro" id="IPR006059">
    <property type="entry name" value="SBP"/>
</dbReference>
<evidence type="ECO:0000256" key="5">
    <source>
        <dbReference type="ARBA" id="ARBA00023288"/>
    </source>
</evidence>
<dbReference type="PANTHER" id="PTHR43649">
    <property type="entry name" value="ARABINOSE-BINDING PROTEIN-RELATED"/>
    <property type="match status" value="1"/>
</dbReference>
<feature type="compositionally biased region" description="Polar residues" evidence="6">
    <location>
        <begin position="33"/>
        <end position="42"/>
    </location>
</feature>
<comment type="caution">
    <text evidence="8">The sequence shown here is derived from an EMBL/GenBank/DDBJ whole genome shotgun (WGS) entry which is preliminary data.</text>
</comment>
<protein>
    <submittedName>
        <fullName evidence="8">Extracellular solute-binding protein</fullName>
    </submittedName>
</protein>
<dbReference type="Proteomes" id="UP000614200">
    <property type="component" value="Unassembled WGS sequence"/>
</dbReference>
<dbReference type="RefSeq" id="WP_194701021.1">
    <property type="nucleotide sequence ID" value="NZ_JADKNH010000003.1"/>
</dbReference>
<gene>
    <name evidence="8" type="ORF">ISU02_06625</name>
</gene>
<evidence type="ECO:0000256" key="1">
    <source>
        <dbReference type="ARBA" id="ARBA00022475"/>
    </source>
</evidence>
<sequence length="503" mass="55837">MKKLFSMILILILISSMLIGCGSTDEKAPEQTPAATNETAPTDANKETAGIGTADAPVHVTFLCKDVVPSEENVQSLVAEIEKGMALEGNYIELEVLEAPAGKYADVVPIAFRTGQITPDIIYFQGGDLPIAQEDMLVDLTSYIENSKNIKGIMEMHQIEKVKNYPYLLWLAPARVQIPVMRTDWFNQLDSGKVLLENPTSDNYYALFKEIKDKGLAEYPVTTDGGIAKLDSVFNHAFGVTSTIMNVEGKFVYSKATEFEKNKLAFYAKLYKEGLLDQEYVTKQWDTMEQAFYEGKAGFVSGTAGDVVNVYNNKMIQTNGDSAELIVLPPAKGISQAYQSIDVTKESRGFAINADSTVKDAAWAVLDFMAGKEGRKLDKLGLKDIHYKESNGKYVLTDKFPEWWAKFWPTLNGLDLSVVEGEVLTKPAVDSLEAAGQYYYGDINVVLPNDLLPLKDGMDKLYTEYSTDIIRGVKSIDSFDEFVKKWNDAGGDEISVYLQEQLQ</sequence>
<feature type="chain" id="PRO_5045047411" evidence="7">
    <location>
        <begin position="21"/>
        <end position="503"/>
    </location>
</feature>
<name>A0ABR9ZQP9_9FIRM</name>
<dbReference type="PANTHER" id="PTHR43649:SF33">
    <property type="entry name" value="POLYGALACTURONAN_RHAMNOGALACTURONAN-BINDING PROTEIN YTCQ"/>
    <property type="match status" value="1"/>
</dbReference>
<dbReference type="PROSITE" id="PS51257">
    <property type="entry name" value="PROKAR_LIPOPROTEIN"/>
    <property type="match status" value="1"/>
</dbReference>
<feature type="region of interest" description="Disordered" evidence="6">
    <location>
        <begin position="25"/>
        <end position="50"/>
    </location>
</feature>
<evidence type="ECO:0000256" key="4">
    <source>
        <dbReference type="ARBA" id="ARBA00023139"/>
    </source>
</evidence>
<dbReference type="SUPFAM" id="SSF53850">
    <property type="entry name" value="Periplasmic binding protein-like II"/>
    <property type="match status" value="1"/>
</dbReference>
<reference evidence="8 9" key="1">
    <citation type="submission" date="2020-11" db="EMBL/GenBank/DDBJ databases">
        <title>Fusibacter basophilias sp. nov.</title>
        <authorList>
            <person name="Qiu D."/>
        </authorList>
    </citation>
    <scope>NUCLEOTIDE SEQUENCE [LARGE SCALE GENOMIC DNA]</scope>
    <source>
        <strain evidence="8 9">Q10-2</strain>
    </source>
</reference>
<keyword evidence="4" id="KW-0564">Palmitate</keyword>
<keyword evidence="1" id="KW-1003">Cell membrane</keyword>
<organism evidence="8 9">
    <name type="scientific">Fusibacter ferrireducens</name>
    <dbReference type="NCBI Taxonomy" id="2785058"/>
    <lineage>
        <taxon>Bacteria</taxon>
        <taxon>Bacillati</taxon>
        <taxon>Bacillota</taxon>
        <taxon>Clostridia</taxon>
        <taxon>Eubacteriales</taxon>
        <taxon>Eubacteriales Family XII. Incertae Sedis</taxon>
        <taxon>Fusibacter</taxon>
    </lineage>
</organism>
<evidence type="ECO:0000256" key="2">
    <source>
        <dbReference type="ARBA" id="ARBA00022729"/>
    </source>
</evidence>
<evidence type="ECO:0000256" key="7">
    <source>
        <dbReference type="SAM" id="SignalP"/>
    </source>
</evidence>
<dbReference type="Pfam" id="PF01547">
    <property type="entry name" value="SBP_bac_1"/>
    <property type="match status" value="1"/>
</dbReference>
<evidence type="ECO:0000313" key="9">
    <source>
        <dbReference type="Proteomes" id="UP000614200"/>
    </source>
</evidence>